<feature type="domain" description="DUF6532" evidence="2">
    <location>
        <begin position="130"/>
        <end position="373"/>
    </location>
</feature>
<evidence type="ECO:0000313" key="3">
    <source>
        <dbReference type="EMBL" id="EPT05426.1"/>
    </source>
</evidence>
<dbReference type="AlphaFoldDB" id="S8FWD2"/>
<name>S8FWD2_FOMSC</name>
<evidence type="ECO:0000259" key="2">
    <source>
        <dbReference type="Pfam" id="PF20149"/>
    </source>
</evidence>
<dbReference type="InterPro" id="IPR045341">
    <property type="entry name" value="DUF6532"/>
</dbReference>
<sequence>MRQVDSSKGKGKAVGTRAKNVPSLDSKDNEDEPEEDAQESGDDGKSGSGDTSSDNENCREEDEEEDEEEEDEDEDEGEDELVVQEVKPVRKALPKAAKKKGAASSGERDNSGRIKIGDLPKNIRALVSSAQNHLRLRVALKTAWSKETTVPSSRLPASDNMIAASLREAVTNSRGKPNGAAIKAAFQLLQDKGKADDTERNILRKKAYNVVWLCASQTRNKLKRKAKQVVEKFYSDGGLSFTQRSSIALWLLDTHPTEVTNGTGMRNIPNFIFGGLELVFDKEKNLDPKGTKIDPLQPFKSEAIPELIYQYWGLVGREEASMFTCLEQFREVLNNLIALIECALTELAMYNRPSTFSNKLYTEKWDALMSFQEALEEGASSYFDETKEEIWEYIR</sequence>
<feature type="compositionally biased region" description="Acidic residues" evidence="1">
    <location>
        <begin position="28"/>
        <end position="41"/>
    </location>
</feature>
<proteinExistence type="predicted"/>
<dbReference type="InParanoid" id="S8FWD2"/>
<dbReference type="EMBL" id="KE504123">
    <property type="protein sequence ID" value="EPT05426.1"/>
    <property type="molecule type" value="Genomic_DNA"/>
</dbReference>
<keyword evidence="4" id="KW-1185">Reference proteome</keyword>
<gene>
    <name evidence="3" type="ORF">FOMPIDRAFT_95343</name>
</gene>
<dbReference type="Pfam" id="PF20149">
    <property type="entry name" value="DUF6532"/>
    <property type="match status" value="1"/>
</dbReference>
<accession>S8FWD2</accession>
<protein>
    <recommendedName>
        <fullName evidence="2">DUF6532 domain-containing protein</fullName>
    </recommendedName>
</protein>
<dbReference type="HOGENOM" id="CLU_038489_0_0_1"/>
<feature type="compositionally biased region" description="Acidic residues" evidence="1">
    <location>
        <begin position="59"/>
        <end position="82"/>
    </location>
</feature>
<dbReference type="Proteomes" id="UP000015241">
    <property type="component" value="Unassembled WGS sequence"/>
</dbReference>
<evidence type="ECO:0000256" key="1">
    <source>
        <dbReference type="SAM" id="MobiDB-lite"/>
    </source>
</evidence>
<dbReference type="OrthoDB" id="10266807at2759"/>
<organism evidence="3 4">
    <name type="scientific">Fomitopsis schrenkii</name>
    <name type="common">Brown rot fungus</name>
    <dbReference type="NCBI Taxonomy" id="2126942"/>
    <lineage>
        <taxon>Eukaryota</taxon>
        <taxon>Fungi</taxon>
        <taxon>Dikarya</taxon>
        <taxon>Basidiomycota</taxon>
        <taxon>Agaricomycotina</taxon>
        <taxon>Agaricomycetes</taxon>
        <taxon>Polyporales</taxon>
        <taxon>Fomitopsis</taxon>
    </lineage>
</organism>
<reference evidence="3 4" key="1">
    <citation type="journal article" date="2012" name="Science">
        <title>The Paleozoic origin of enzymatic lignin decomposition reconstructed from 31 fungal genomes.</title>
        <authorList>
            <person name="Floudas D."/>
            <person name="Binder M."/>
            <person name="Riley R."/>
            <person name="Barry K."/>
            <person name="Blanchette R.A."/>
            <person name="Henrissat B."/>
            <person name="Martinez A.T."/>
            <person name="Otillar R."/>
            <person name="Spatafora J.W."/>
            <person name="Yadav J.S."/>
            <person name="Aerts A."/>
            <person name="Benoit I."/>
            <person name="Boyd A."/>
            <person name="Carlson A."/>
            <person name="Copeland A."/>
            <person name="Coutinho P.M."/>
            <person name="de Vries R.P."/>
            <person name="Ferreira P."/>
            <person name="Findley K."/>
            <person name="Foster B."/>
            <person name="Gaskell J."/>
            <person name="Glotzer D."/>
            <person name="Gorecki P."/>
            <person name="Heitman J."/>
            <person name="Hesse C."/>
            <person name="Hori C."/>
            <person name="Igarashi K."/>
            <person name="Jurgens J.A."/>
            <person name="Kallen N."/>
            <person name="Kersten P."/>
            <person name="Kohler A."/>
            <person name="Kuees U."/>
            <person name="Kumar T.K.A."/>
            <person name="Kuo A."/>
            <person name="LaButti K."/>
            <person name="Larrondo L.F."/>
            <person name="Lindquist E."/>
            <person name="Ling A."/>
            <person name="Lombard V."/>
            <person name="Lucas S."/>
            <person name="Lundell T."/>
            <person name="Martin R."/>
            <person name="McLaughlin D.J."/>
            <person name="Morgenstern I."/>
            <person name="Morin E."/>
            <person name="Murat C."/>
            <person name="Nagy L.G."/>
            <person name="Nolan M."/>
            <person name="Ohm R.A."/>
            <person name="Patyshakuliyeva A."/>
            <person name="Rokas A."/>
            <person name="Ruiz-Duenas F.J."/>
            <person name="Sabat G."/>
            <person name="Salamov A."/>
            <person name="Samejima M."/>
            <person name="Schmutz J."/>
            <person name="Slot J.C."/>
            <person name="St John F."/>
            <person name="Stenlid J."/>
            <person name="Sun H."/>
            <person name="Sun S."/>
            <person name="Syed K."/>
            <person name="Tsang A."/>
            <person name="Wiebenga A."/>
            <person name="Young D."/>
            <person name="Pisabarro A."/>
            <person name="Eastwood D.C."/>
            <person name="Martin F."/>
            <person name="Cullen D."/>
            <person name="Grigoriev I.V."/>
            <person name="Hibbett D.S."/>
        </authorList>
    </citation>
    <scope>NUCLEOTIDE SEQUENCE</scope>
    <source>
        <strain evidence="4">FP-58527</strain>
    </source>
</reference>
<evidence type="ECO:0000313" key="4">
    <source>
        <dbReference type="Proteomes" id="UP000015241"/>
    </source>
</evidence>
<feature type="compositionally biased region" description="Basic and acidic residues" evidence="1">
    <location>
        <begin position="106"/>
        <end position="115"/>
    </location>
</feature>
<feature type="compositionally biased region" description="Basic residues" evidence="1">
    <location>
        <begin position="89"/>
        <end position="101"/>
    </location>
</feature>
<feature type="region of interest" description="Disordered" evidence="1">
    <location>
        <begin position="1"/>
        <end position="115"/>
    </location>
</feature>